<dbReference type="Pfam" id="PF05949">
    <property type="entry name" value="DUF881"/>
    <property type="match status" value="1"/>
</dbReference>
<feature type="compositionally biased region" description="Basic and acidic residues" evidence="3">
    <location>
        <begin position="27"/>
        <end position="44"/>
    </location>
</feature>
<evidence type="ECO:0000256" key="3">
    <source>
        <dbReference type="SAM" id="MobiDB-lite"/>
    </source>
</evidence>
<evidence type="ECO:0000256" key="1">
    <source>
        <dbReference type="ARBA" id="ARBA00009108"/>
    </source>
</evidence>
<dbReference type="GO" id="GO:0005886">
    <property type="term" value="C:plasma membrane"/>
    <property type="evidence" value="ECO:0007669"/>
    <property type="project" value="TreeGrafter"/>
</dbReference>
<protein>
    <submittedName>
        <fullName evidence="4">Uncharacterized protein YlxW (UPF0749 family)</fullName>
    </submittedName>
</protein>
<dbReference type="PANTHER" id="PTHR37313">
    <property type="entry name" value="UPF0749 PROTEIN RV1825"/>
    <property type="match status" value="1"/>
</dbReference>
<keyword evidence="5" id="KW-1185">Reference proteome</keyword>
<evidence type="ECO:0000313" key="5">
    <source>
        <dbReference type="Proteomes" id="UP000523079"/>
    </source>
</evidence>
<organism evidence="4 5">
    <name type="scientific">Microlunatus kandeliicorticis</name>
    <dbReference type="NCBI Taxonomy" id="1759536"/>
    <lineage>
        <taxon>Bacteria</taxon>
        <taxon>Bacillati</taxon>
        <taxon>Actinomycetota</taxon>
        <taxon>Actinomycetes</taxon>
        <taxon>Propionibacteriales</taxon>
        <taxon>Propionibacteriaceae</taxon>
        <taxon>Microlunatus</taxon>
    </lineage>
</organism>
<reference evidence="4 5" key="1">
    <citation type="submission" date="2020-07" db="EMBL/GenBank/DDBJ databases">
        <title>Sequencing the genomes of 1000 actinobacteria strains.</title>
        <authorList>
            <person name="Klenk H.-P."/>
        </authorList>
    </citation>
    <scope>NUCLEOTIDE SEQUENCE [LARGE SCALE GENOMIC DNA]</scope>
    <source>
        <strain evidence="4 5">DSM 100723</strain>
    </source>
</reference>
<accession>A0A7W3ITH8</accession>
<dbReference type="InterPro" id="IPR010273">
    <property type="entry name" value="DUF881"/>
</dbReference>
<dbReference type="Gene3D" id="3.30.70.1880">
    <property type="entry name" value="Protein of unknown function DUF881"/>
    <property type="match status" value="1"/>
</dbReference>
<name>A0A7W3ITH8_9ACTN</name>
<evidence type="ECO:0000256" key="2">
    <source>
        <dbReference type="SAM" id="Coils"/>
    </source>
</evidence>
<evidence type="ECO:0000313" key="4">
    <source>
        <dbReference type="EMBL" id="MBA8794946.1"/>
    </source>
</evidence>
<feature type="coiled-coil region" evidence="2">
    <location>
        <begin position="105"/>
        <end position="139"/>
    </location>
</feature>
<gene>
    <name evidence="4" type="ORF">FHX74_002574</name>
</gene>
<dbReference type="RefSeq" id="WP_182560573.1">
    <property type="nucleotide sequence ID" value="NZ_JACGWT010000004.1"/>
</dbReference>
<dbReference type="EMBL" id="JACGWT010000004">
    <property type="protein sequence ID" value="MBA8794946.1"/>
    <property type="molecule type" value="Genomic_DNA"/>
</dbReference>
<sequence>MPDRDQNPDETPDETPVENPAEPSDSTDTKSAEATGEPKAKEPAEEPAATGLPDARAARRRLAGAFLHPGRGQLVAAVLLFAVGLAGVMQVKSNQSDEGFSTARRTDLVQLLDGLNTESRRLEDEIADLERTRSTLQSGASSQRVARQEAQKRIDALGILAGTVPAQGPGIRVTINDPQDKLTAAELLDGIEELRDAGAEVIEINGKVRVVASSWFGSGPDGLVVDGTTLTRPVTIAAIGDQHSLQTGLTFRGGFADKVKANAGADLAFESVDQLRITSLHSPPGHQYAQPTATKSPR</sequence>
<feature type="region of interest" description="Disordered" evidence="3">
    <location>
        <begin position="1"/>
        <end position="53"/>
    </location>
</feature>
<dbReference type="AlphaFoldDB" id="A0A7W3ITH8"/>
<comment type="similarity">
    <text evidence="1">Belongs to the UPF0749 family.</text>
</comment>
<dbReference type="PANTHER" id="PTHR37313:SF2">
    <property type="entry name" value="UPF0749 PROTEIN YLXX"/>
    <property type="match status" value="1"/>
</dbReference>
<dbReference type="Proteomes" id="UP000523079">
    <property type="component" value="Unassembled WGS sequence"/>
</dbReference>
<keyword evidence="2" id="KW-0175">Coiled coil</keyword>
<comment type="caution">
    <text evidence="4">The sequence shown here is derived from an EMBL/GenBank/DDBJ whole genome shotgun (WGS) entry which is preliminary data.</text>
</comment>
<proteinExistence type="inferred from homology"/>